<dbReference type="InterPro" id="IPR014748">
    <property type="entry name" value="Enoyl-CoA_hydra_C"/>
</dbReference>
<dbReference type="SUPFAM" id="SSF52096">
    <property type="entry name" value="ClpP/crotonase"/>
    <property type="match status" value="1"/>
</dbReference>
<dbReference type="PANTHER" id="PTHR43459">
    <property type="entry name" value="ENOYL-COA HYDRATASE"/>
    <property type="match status" value="1"/>
</dbReference>
<dbReference type="OrthoDB" id="9797151at2"/>
<sequence length="266" mass="28654">MNDALRAYDTLALSRQGRRLTVTLNRGDALNAVNLRMHEELADVFTFAAQDEHSDVVVLTGAGRAFSAGGDLDHVAHNAANPHLFDNEVRLAKRIVFAMLDLDKPLVCRLNGHAVGLGATLALFCDVVFAAEHAKIGDPHVAIGLVAGDGGAVIWPQRVGLCRAKEYLLTGELIPAAVAAEIGLVNHCLPMAELDAAVDTFCDKLLAGSRNAIRWTKVLLNLELKRIATAVMDAGIAYEAVAQRSADHREGIQALREKRKPVFGRE</sequence>
<evidence type="ECO:0000256" key="1">
    <source>
        <dbReference type="ARBA" id="ARBA00005254"/>
    </source>
</evidence>
<comment type="caution">
    <text evidence="2">The sequence shown here is derived from an EMBL/GenBank/DDBJ whole genome shotgun (WGS) entry which is preliminary data.</text>
</comment>
<dbReference type="Gene3D" id="3.90.226.10">
    <property type="entry name" value="2-enoyl-CoA Hydratase, Chain A, domain 1"/>
    <property type="match status" value="1"/>
</dbReference>
<comment type="similarity">
    <text evidence="1">Belongs to the enoyl-CoA hydratase/isomerase family.</text>
</comment>
<dbReference type="CDD" id="cd06558">
    <property type="entry name" value="crotonase-like"/>
    <property type="match status" value="1"/>
</dbReference>
<organism evidence="2 3">
    <name type="scientific">Sinimarinibacterium flocculans</name>
    <dbReference type="NCBI Taxonomy" id="985250"/>
    <lineage>
        <taxon>Bacteria</taxon>
        <taxon>Pseudomonadati</taxon>
        <taxon>Pseudomonadota</taxon>
        <taxon>Gammaproteobacteria</taxon>
        <taxon>Nevskiales</taxon>
        <taxon>Nevskiaceae</taxon>
        <taxon>Sinimarinibacterium</taxon>
    </lineage>
</organism>
<evidence type="ECO:0000313" key="3">
    <source>
        <dbReference type="Proteomes" id="UP000248330"/>
    </source>
</evidence>
<dbReference type="AlphaFoldDB" id="A0A318EE99"/>
<proteinExistence type="inferred from homology"/>
<reference evidence="2 3" key="1">
    <citation type="submission" date="2018-04" db="EMBL/GenBank/DDBJ databases">
        <title>Genomic Encyclopedia of Type Strains, Phase IV (KMG-IV): sequencing the most valuable type-strain genomes for metagenomic binning, comparative biology and taxonomic classification.</title>
        <authorList>
            <person name="Goeker M."/>
        </authorList>
    </citation>
    <scope>NUCLEOTIDE SEQUENCE [LARGE SCALE GENOMIC DNA]</scope>
    <source>
        <strain evidence="2 3">DSM 104150</strain>
    </source>
</reference>
<dbReference type="EMBL" id="QICN01000004">
    <property type="protein sequence ID" value="PXV68312.1"/>
    <property type="molecule type" value="Genomic_DNA"/>
</dbReference>
<dbReference type="RefSeq" id="WP_110264825.1">
    <property type="nucleotide sequence ID" value="NZ_CAKZQT010000009.1"/>
</dbReference>
<dbReference type="InterPro" id="IPR001753">
    <property type="entry name" value="Enoyl-CoA_hydra/iso"/>
</dbReference>
<dbReference type="Proteomes" id="UP000248330">
    <property type="component" value="Unassembled WGS sequence"/>
</dbReference>
<keyword evidence="3" id="KW-1185">Reference proteome</keyword>
<dbReference type="Gene3D" id="1.10.12.10">
    <property type="entry name" value="Lyase 2-enoyl-coa Hydratase, Chain A, domain 2"/>
    <property type="match status" value="1"/>
</dbReference>
<accession>A0A318EE99</accession>
<dbReference type="InterPro" id="IPR029045">
    <property type="entry name" value="ClpP/crotonase-like_dom_sf"/>
</dbReference>
<name>A0A318EE99_9GAMM</name>
<dbReference type="PANTHER" id="PTHR43459:SF3">
    <property type="entry name" value="ENOYL-COA HYDRATASE ECHA15 (ENOYL HYDRASE) (UNSATURATED ACYL-COA HYDRATASE) (CROTONASE)-RELATED"/>
    <property type="match status" value="1"/>
</dbReference>
<dbReference type="Pfam" id="PF00378">
    <property type="entry name" value="ECH_1"/>
    <property type="match status" value="1"/>
</dbReference>
<gene>
    <name evidence="2" type="ORF">C8D93_1047</name>
</gene>
<protein>
    <submittedName>
        <fullName evidence="2">Enoyl-CoA hydratase</fullName>
    </submittedName>
</protein>
<dbReference type="GO" id="GO:0003824">
    <property type="term" value="F:catalytic activity"/>
    <property type="evidence" value="ECO:0007669"/>
    <property type="project" value="UniProtKB-ARBA"/>
</dbReference>
<evidence type="ECO:0000313" key="2">
    <source>
        <dbReference type="EMBL" id="PXV68312.1"/>
    </source>
</evidence>